<evidence type="ECO:0008006" key="4">
    <source>
        <dbReference type="Google" id="ProtNLM"/>
    </source>
</evidence>
<keyword evidence="1" id="KW-0732">Signal</keyword>
<evidence type="ECO:0000313" key="3">
    <source>
        <dbReference type="Proteomes" id="UP001152747"/>
    </source>
</evidence>
<keyword evidence="3" id="KW-1185">Reference proteome</keyword>
<evidence type="ECO:0000313" key="2">
    <source>
        <dbReference type="EMBL" id="CAI5449333.1"/>
    </source>
</evidence>
<protein>
    <recommendedName>
        <fullName evidence="4">SCP domain-containing protein</fullName>
    </recommendedName>
</protein>
<gene>
    <name evidence="2" type="ORF">CAMP_LOCUS11970</name>
</gene>
<feature type="signal peptide" evidence="1">
    <location>
        <begin position="1"/>
        <end position="18"/>
    </location>
</feature>
<proteinExistence type="predicted"/>
<sequence>MRIHFIIIATWFFSFVISQRRLNEDLKTTIFKDFNELRKSESLAPIQFWWDYLENLAILSFTENGYESGFGEKIKEDTFRFQDEAINPFALKTHLKNGAKLENVYLNNIIAVGCAKNQVYVTCVYLK</sequence>
<name>A0A9P1N355_9PELO</name>
<organism evidence="2 3">
    <name type="scientific">Caenorhabditis angaria</name>
    <dbReference type="NCBI Taxonomy" id="860376"/>
    <lineage>
        <taxon>Eukaryota</taxon>
        <taxon>Metazoa</taxon>
        <taxon>Ecdysozoa</taxon>
        <taxon>Nematoda</taxon>
        <taxon>Chromadorea</taxon>
        <taxon>Rhabditida</taxon>
        <taxon>Rhabditina</taxon>
        <taxon>Rhabditomorpha</taxon>
        <taxon>Rhabditoidea</taxon>
        <taxon>Rhabditidae</taxon>
        <taxon>Peloderinae</taxon>
        <taxon>Caenorhabditis</taxon>
    </lineage>
</organism>
<comment type="caution">
    <text evidence="2">The sequence shown here is derived from an EMBL/GenBank/DDBJ whole genome shotgun (WGS) entry which is preliminary data.</text>
</comment>
<feature type="chain" id="PRO_5040475193" description="SCP domain-containing protein" evidence="1">
    <location>
        <begin position="19"/>
        <end position="127"/>
    </location>
</feature>
<dbReference type="EMBL" id="CANHGI010000004">
    <property type="protein sequence ID" value="CAI5449333.1"/>
    <property type="molecule type" value="Genomic_DNA"/>
</dbReference>
<accession>A0A9P1N355</accession>
<reference evidence="2" key="1">
    <citation type="submission" date="2022-11" db="EMBL/GenBank/DDBJ databases">
        <authorList>
            <person name="Kikuchi T."/>
        </authorList>
    </citation>
    <scope>NUCLEOTIDE SEQUENCE</scope>
    <source>
        <strain evidence="2">PS1010</strain>
    </source>
</reference>
<dbReference type="AlphaFoldDB" id="A0A9P1N355"/>
<dbReference type="Proteomes" id="UP001152747">
    <property type="component" value="Unassembled WGS sequence"/>
</dbReference>
<evidence type="ECO:0000256" key="1">
    <source>
        <dbReference type="SAM" id="SignalP"/>
    </source>
</evidence>